<dbReference type="EMBL" id="CP019646">
    <property type="protein sequence ID" value="AQQ69880.1"/>
    <property type="molecule type" value="Genomic_DNA"/>
</dbReference>
<dbReference type="RefSeq" id="WP_146682183.1">
    <property type="nucleotide sequence ID" value="NZ_CP019646.1"/>
</dbReference>
<dbReference type="KEGG" id="pbas:SMSP2_00214"/>
<keyword evidence="1" id="KW-0732">Signal</keyword>
<feature type="chain" id="PRO_5010235650" evidence="1">
    <location>
        <begin position="19"/>
        <end position="331"/>
    </location>
</feature>
<dbReference type="OrthoDB" id="5292716at2"/>
<evidence type="ECO:0000256" key="1">
    <source>
        <dbReference type="SAM" id="SignalP"/>
    </source>
</evidence>
<dbReference type="Proteomes" id="UP000188181">
    <property type="component" value="Chromosome"/>
</dbReference>
<dbReference type="Gene3D" id="2.40.160.10">
    <property type="entry name" value="Porin"/>
    <property type="match status" value="1"/>
</dbReference>
<gene>
    <name evidence="2" type="ORF">SMSP2_00214</name>
</gene>
<protein>
    <submittedName>
        <fullName evidence="2">Putative salt-induced outer membrane protein</fullName>
    </submittedName>
</protein>
<evidence type="ECO:0000313" key="3">
    <source>
        <dbReference type="Proteomes" id="UP000188181"/>
    </source>
</evidence>
<keyword evidence="3" id="KW-1185">Reference proteome</keyword>
<organism evidence="2 3">
    <name type="scientific">Limihaloglobus sulfuriphilus</name>
    <dbReference type="NCBI Taxonomy" id="1851148"/>
    <lineage>
        <taxon>Bacteria</taxon>
        <taxon>Pseudomonadati</taxon>
        <taxon>Planctomycetota</taxon>
        <taxon>Phycisphaerae</taxon>
        <taxon>Sedimentisphaerales</taxon>
        <taxon>Sedimentisphaeraceae</taxon>
        <taxon>Limihaloglobus</taxon>
    </lineage>
</organism>
<sequence precursor="true">MKKIAFISLSVLCAAVWADVIVMNNGDKITGDVTSMENGSITIATEMFGEVKADMANVDTFSIESDQPVHLKDGSIIKGKLTKSDDSTVTITGDTVSSQISAGDIAAINPAPPEPVRWKGRVYGSASVENGNTQSETYGGGAHLSRRGEDDRITLSGDYARSKDYDVVTEHWWDTRAKYDYFISKKTYVFGEGRYEKDAMANLDRRTIIGGGLGHQFIETPEMNFNVEAGLASMHESYENPSTSDSRLSAQAGYHFDKQLMDNLMFISELTYYPSTEQVSDYYLTSFAELRLKINSRMFTNYKFIFDYDATPSQGNTSTDTKHILGVGVDF</sequence>
<dbReference type="Pfam" id="PF04338">
    <property type="entry name" value="DUF481"/>
    <property type="match status" value="1"/>
</dbReference>
<evidence type="ECO:0000313" key="2">
    <source>
        <dbReference type="EMBL" id="AQQ69880.1"/>
    </source>
</evidence>
<dbReference type="AlphaFoldDB" id="A0A1Q2MB45"/>
<dbReference type="InterPro" id="IPR007433">
    <property type="entry name" value="DUF481"/>
</dbReference>
<accession>A0A1Q2MB45</accession>
<name>A0A1Q2MB45_9BACT</name>
<feature type="signal peptide" evidence="1">
    <location>
        <begin position="1"/>
        <end position="18"/>
    </location>
</feature>
<proteinExistence type="predicted"/>
<dbReference type="InterPro" id="IPR023614">
    <property type="entry name" value="Porin_dom_sf"/>
</dbReference>
<reference evidence="3" key="1">
    <citation type="submission" date="2017-02" db="EMBL/GenBank/DDBJ databases">
        <title>Comparative genomics and description of representatives of a novel lineage of planctomycetes thriving in anoxic sediments.</title>
        <authorList>
            <person name="Spring S."/>
            <person name="Bunk B."/>
            <person name="Sproer C."/>
        </authorList>
    </citation>
    <scope>NUCLEOTIDE SEQUENCE [LARGE SCALE GENOMIC DNA]</scope>
    <source>
        <strain evidence="3">SM-Chi-D1</strain>
    </source>
</reference>